<dbReference type="Pfam" id="PF11721">
    <property type="entry name" value="Malectin"/>
    <property type="match status" value="1"/>
</dbReference>
<dbReference type="Proteomes" id="UP000222542">
    <property type="component" value="Unassembled WGS sequence"/>
</dbReference>
<dbReference type="Gene3D" id="3.30.420.10">
    <property type="entry name" value="Ribonuclease H-like superfamily/Ribonuclease H"/>
    <property type="match status" value="1"/>
</dbReference>
<evidence type="ECO:0000256" key="20">
    <source>
        <dbReference type="ARBA" id="ARBA00023136"/>
    </source>
</evidence>
<evidence type="ECO:0000256" key="8">
    <source>
        <dbReference type="ARBA" id="ARBA00022692"/>
    </source>
</evidence>
<dbReference type="Pfam" id="PF24626">
    <property type="entry name" value="SH3_Tf2-1"/>
    <property type="match status" value="1"/>
</dbReference>
<dbReference type="Gene3D" id="3.80.10.10">
    <property type="entry name" value="Ribonuclease Inhibitor"/>
    <property type="match status" value="2"/>
</dbReference>
<dbReference type="InterPro" id="IPR043502">
    <property type="entry name" value="DNA/RNA_pol_sf"/>
</dbReference>
<dbReference type="InterPro" id="IPR051824">
    <property type="entry name" value="LRR_Rcpt-Like_S/T_Kinase"/>
</dbReference>
<evidence type="ECO:0000256" key="16">
    <source>
        <dbReference type="ARBA" id="ARBA00022801"/>
    </source>
</evidence>
<evidence type="ECO:0000256" key="9">
    <source>
        <dbReference type="ARBA" id="ARBA00022695"/>
    </source>
</evidence>
<dbReference type="SUPFAM" id="SSF53098">
    <property type="entry name" value="Ribonuclease H-like"/>
    <property type="match status" value="1"/>
</dbReference>
<gene>
    <name evidence="29" type="ORF">T459_21049</name>
</gene>
<dbReference type="GO" id="GO:0045088">
    <property type="term" value="P:regulation of innate immune response"/>
    <property type="evidence" value="ECO:0000318"/>
    <property type="project" value="GO_Central"/>
</dbReference>
<evidence type="ECO:0000256" key="22">
    <source>
        <dbReference type="ARBA" id="ARBA00023180"/>
    </source>
</evidence>
<evidence type="ECO:0000313" key="30">
    <source>
        <dbReference type="Proteomes" id="UP000222542"/>
    </source>
</evidence>
<keyword evidence="7" id="KW-0808">Transferase</keyword>
<organism evidence="29 30">
    <name type="scientific">Capsicum annuum</name>
    <name type="common">Capsicum pepper</name>
    <dbReference type="NCBI Taxonomy" id="4072"/>
    <lineage>
        <taxon>Eukaryota</taxon>
        <taxon>Viridiplantae</taxon>
        <taxon>Streptophyta</taxon>
        <taxon>Embryophyta</taxon>
        <taxon>Tracheophyta</taxon>
        <taxon>Spermatophyta</taxon>
        <taxon>Magnoliopsida</taxon>
        <taxon>eudicotyledons</taxon>
        <taxon>Gunneridae</taxon>
        <taxon>Pentapetalae</taxon>
        <taxon>asterids</taxon>
        <taxon>lamiids</taxon>
        <taxon>Solanales</taxon>
        <taxon>Solanaceae</taxon>
        <taxon>Solanoideae</taxon>
        <taxon>Capsiceae</taxon>
        <taxon>Capsicum</taxon>
    </lineage>
</organism>
<dbReference type="EMBL" id="AYRZ02000007">
    <property type="protein sequence ID" value="PHT77527.1"/>
    <property type="molecule type" value="Genomic_DNA"/>
</dbReference>
<dbReference type="InterPro" id="IPR001611">
    <property type="entry name" value="Leu-rich_rpt"/>
</dbReference>
<keyword evidence="21" id="KW-0675">Receptor</keyword>
<dbReference type="InterPro" id="IPR011009">
    <property type="entry name" value="Kinase-like_dom_sf"/>
</dbReference>
<dbReference type="InterPro" id="IPR021720">
    <property type="entry name" value="Malectin_dom"/>
</dbReference>
<dbReference type="Gene3D" id="3.10.10.10">
    <property type="entry name" value="HIV Type 1 Reverse Transcriptase, subunit A, domain 1"/>
    <property type="match status" value="1"/>
</dbReference>
<evidence type="ECO:0000256" key="6">
    <source>
        <dbReference type="ARBA" id="ARBA00022670"/>
    </source>
</evidence>
<dbReference type="InterPro" id="IPR001584">
    <property type="entry name" value="Integrase_cat-core"/>
</dbReference>
<dbReference type="Pfam" id="PF00078">
    <property type="entry name" value="RVT_1"/>
    <property type="match status" value="1"/>
</dbReference>
<evidence type="ECO:0000256" key="14">
    <source>
        <dbReference type="ARBA" id="ARBA00022759"/>
    </source>
</evidence>
<dbReference type="SUPFAM" id="SSF56672">
    <property type="entry name" value="DNA/RNA polymerases"/>
    <property type="match status" value="1"/>
</dbReference>
<comment type="caution">
    <text evidence="29">The sequence shown here is derived from an EMBL/GenBank/DDBJ whole genome shotgun (WGS) entry which is preliminary data.</text>
</comment>
<name>A0A2G2Z697_CAPAN</name>
<keyword evidence="11" id="KW-0732">Signal</keyword>
<evidence type="ECO:0000256" key="3">
    <source>
        <dbReference type="ARBA" id="ARBA00022527"/>
    </source>
</evidence>
<dbReference type="InterPro" id="IPR032675">
    <property type="entry name" value="LRR_dom_sf"/>
</dbReference>
<evidence type="ECO:0000259" key="26">
    <source>
        <dbReference type="PROSITE" id="PS50011"/>
    </source>
</evidence>
<dbReference type="GO" id="GO:0008233">
    <property type="term" value="F:peptidase activity"/>
    <property type="evidence" value="ECO:0007669"/>
    <property type="project" value="UniProtKB-KW"/>
</dbReference>
<dbReference type="PANTHER" id="PTHR48006:SF62">
    <property type="entry name" value="LEUCINE-RICH REPEAT TRANSMEMBRANE PROTEIN KINASE"/>
    <property type="match status" value="1"/>
</dbReference>
<keyword evidence="15" id="KW-0418">Kinase</keyword>
<dbReference type="SMART" id="SM00220">
    <property type="entry name" value="S_TKc"/>
    <property type="match status" value="1"/>
</dbReference>
<dbReference type="InterPro" id="IPR041588">
    <property type="entry name" value="Integrase_H2C2"/>
</dbReference>
<keyword evidence="10" id="KW-0540">Nuclease</keyword>
<dbReference type="InterPro" id="IPR001245">
    <property type="entry name" value="Ser-Thr/Tyr_kinase_cat_dom"/>
</dbReference>
<keyword evidence="20 25" id="KW-0472">Membrane</keyword>
<proteinExistence type="predicted"/>
<comment type="catalytic activity">
    <reaction evidence="23">
        <text>L-threonyl-[protein] + ATP = O-phospho-L-threonyl-[protein] + ADP + H(+)</text>
        <dbReference type="Rhea" id="RHEA:46608"/>
        <dbReference type="Rhea" id="RHEA-COMP:11060"/>
        <dbReference type="Rhea" id="RHEA-COMP:11605"/>
        <dbReference type="ChEBI" id="CHEBI:15378"/>
        <dbReference type="ChEBI" id="CHEBI:30013"/>
        <dbReference type="ChEBI" id="CHEBI:30616"/>
        <dbReference type="ChEBI" id="CHEBI:61977"/>
        <dbReference type="ChEBI" id="CHEBI:456216"/>
        <dbReference type="EC" id="2.7.11.1"/>
    </reaction>
</comment>
<dbReference type="InterPro" id="IPR056924">
    <property type="entry name" value="SH3_Tf2-1"/>
</dbReference>
<dbReference type="FunFam" id="1.10.510.10:FF:000044">
    <property type="entry name" value="Putative LRR receptor-like serine/threonine-protein kinase"/>
    <property type="match status" value="1"/>
</dbReference>
<evidence type="ECO:0000256" key="17">
    <source>
        <dbReference type="ARBA" id="ARBA00022840"/>
    </source>
</evidence>
<dbReference type="Gene3D" id="1.10.340.70">
    <property type="match status" value="1"/>
</dbReference>
<evidence type="ECO:0000256" key="25">
    <source>
        <dbReference type="SAM" id="Phobius"/>
    </source>
</evidence>
<dbReference type="GO" id="GO:0005524">
    <property type="term" value="F:ATP binding"/>
    <property type="evidence" value="ECO:0007669"/>
    <property type="project" value="UniProtKB-KW"/>
</dbReference>
<dbReference type="FunFam" id="3.10.10.10:FF:000007">
    <property type="entry name" value="Retrovirus-related Pol polyprotein from transposon 17.6-like Protein"/>
    <property type="match status" value="1"/>
</dbReference>
<dbReference type="PROSITE" id="PS00108">
    <property type="entry name" value="PROTEIN_KINASE_ST"/>
    <property type="match status" value="1"/>
</dbReference>
<dbReference type="GO" id="GO:0005886">
    <property type="term" value="C:plasma membrane"/>
    <property type="evidence" value="ECO:0000318"/>
    <property type="project" value="GO_Central"/>
</dbReference>
<evidence type="ECO:0000256" key="4">
    <source>
        <dbReference type="ARBA" id="ARBA00022553"/>
    </source>
</evidence>
<evidence type="ECO:0000256" key="21">
    <source>
        <dbReference type="ARBA" id="ARBA00023170"/>
    </source>
</evidence>
<evidence type="ECO:0000256" key="2">
    <source>
        <dbReference type="ARBA" id="ARBA00012513"/>
    </source>
</evidence>
<dbReference type="Pfam" id="PF07714">
    <property type="entry name" value="PK_Tyr_Ser-Thr"/>
    <property type="match status" value="1"/>
</dbReference>
<keyword evidence="3" id="KW-0723">Serine/threonine-protein kinase</keyword>
<dbReference type="Pfam" id="PF17921">
    <property type="entry name" value="Integrase_H2C2"/>
    <property type="match status" value="1"/>
</dbReference>
<sequence length="1517" mass="170601">MEKMVEEMLEEGLIRPSTSPFSSPVLLVHKKDGTWHFCVDYRVLNAITVRDRFSIPTIDELFDELHGAQVFSKLDLLSSYYQIKVKPEDVSKTAFRTHDSHYEFLVMPFGLTNAPSTFQATMTEILRPHMRRFVLVFFDDILVYSASWSEHLENLIVVLQLLRQYQLVAKCSKCLFGKSSIDYLGHIISAQGLGVDPDKISTIRQWQTPRSVKEVRSFLGLAGYYRKFIHQYAAIAGPLTYLLCKDSFKWTEVEKHAFETLKAWLGSTPVLALPNFKLEFRVETDASCPTGGHVGVARTFHRLASNFFWKQMRKDIQTFVAACQICQQMKDSHLHPAGLLQPLLIPDQVFKDIAMDFDTCLPSSKGKTTIMTVVDRLTKYGHFIPLPSTFSTHTVAEAFVVGIIMLHGPPHSIVTDCDPRFLHSFWQEINRLQGSTLAMSTAYHTQTDGQSEALNKCVEQYLRCYIAERDHKLGRRYFGPYQVLKRIGSVAYRLELPEFAKIHSVFHISILKHSVGTPDQQVTPLHLNVLTTENPADFNLEDKVALQEGSNVVNENMSDWDATWDEHMGLPRRTSRKLIPPKRLGDYVWKGASSREEGWRISATYRWNISGELCSGATIDSTSIEDFNPAIKCDCSANNRTLCHITGLSIYAMDFRDEIPDELWSLTFLDDLNLAQNYLTGTLSPSIGNLTRMKWLSFGTNNFSGPLPSELGDLTKLTQIYINSAGVGGPIPLTFAKLQSLDTVWASDNAFTGRIPDFIGNNWSNVTVLRFEGNAFEGPIPTSFSNLTSLTDLRISDLSNGSSSLDFLRNMKSLSKLVLRNNNISGPIPSNIGEYQSLSLLDLSFNNLTGRVPDSLFNLTLMTHLFLGDNKLTGTLPAQKKQSLQTIDLSYNELSGSFPSWINEPNLQLNLVGNNFTREQIEQSDSSSLPSGLDCLQRNFPCNRGSPRYSSFAIKCGGPPIRSSDQTSYERDSEALGPATYFMTSTGRASQASLHFRLQTLWTQKLFQTARISAGSLRYYGLGLENGNYTVTLQFAEFEILNPPTWPSVGRRVFDVYVQGIRELKDFDIKREAGGWSLTAVQRQFKARVSENYLEIHLFWAGKGTCCVPIQGTYGPSISAISATPDFVPTVSNQLPSTKKNRTCLIVGIVVGVGVISLVSLFAVYYLIQKRKHQKALEDEKFMRIDTRPYTFSYSELRAATGDFFSSNKLGEGGFGPVYKAIYFFHMKVVAVKQLSVASHQGKSQFVSEIATISAVQHRNLVKLYGCCIEGDRRLLVYEYLENKSRDQALFEKGSLYLDWPTRFQICLGVAKGLAYLHEESRVRIVHRDVKASNILLDADLNPKISDFGLAKLYDDKQTHINTRVAGTIGYLAPEYAMRGHLTEKADVFGFGVVALEIVSGRPNSDESLEEDKIYLLEWAWQLHENKHETELVDANLSEFDVDEVKKVIMIALLCTQTSPGLRPSMSRVIAMLTGDAEVAAVTSRPGYLTVWKFKDTTSFMIDHSSQMHNSSDRLEI</sequence>
<feature type="domain" description="Reverse transcriptase" evidence="27">
    <location>
        <begin position="1"/>
        <end position="188"/>
    </location>
</feature>
<dbReference type="Gene3D" id="3.30.70.270">
    <property type="match status" value="2"/>
</dbReference>
<dbReference type="GO" id="GO:0015074">
    <property type="term" value="P:DNA integration"/>
    <property type="evidence" value="ECO:0007669"/>
    <property type="project" value="InterPro"/>
</dbReference>
<dbReference type="CDD" id="cd14066">
    <property type="entry name" value="STKc_IRAK"/>
    <property type="match status" value="1"/>
</dbReference>
<feature type="domain" description="Integrase catalytic" evidence="28">
    <location>
        <begin position="342"/>
        <end position="526"/>
    </location>
</feature>
<evidence type="ECO:0000256" key="23">
    <source>
        <dbReference type="ARBA" id="ARBA00047899"/>
    </source>
</evidence>
<dbReference type="EC" id="2.7.11.1" evidence="2"/>
<keyword evidence="5" id="KW-0433">Leucine-rich repeat</keyword>
<accession>A0A2G2Z697</accession>
<evidence type="ECO:0000259" key="27">
    <source>
        <dbReference type="PROSITE" id="PS50878"/>
    </source>
</evidence>
<dbReference type="Gene3D" id="2.60.120.430">
    <property type="entry name" value="Galactose-binding lectin"/>
    <property type="match status" value="1"/>
</dbReference>
<dbReference type="PROSITE" id="PS50011">
    <property type="entry name" value="PROTEIN_KINASE_DOM"/>
    <property type="match status" value="1"/>
</dbReference>
<keyword evidence="22" id="KW-0325">Glycoprotein</keyword>
<evidence type="ECO:0000256" key="19">
    <source>
        <dbReference type="ARBA" id="ARBA00022989"/>
    </source>
</evidence>
<keyword evidence="18" id="KW-0695">RNA-directed DNA polymerase</keyword>
<dbReference type="Gene3D" id="1.10.510.10">
    <property type="entry name" value="Transferase(Phosphotransferase) domain 1"/>
    <property type="match status" value="1"/>
</dbReference>
<evidence type="ECO:0000259" key="28">
    <source>
        <dbReference type="PROSITE" id="PS50994"/>
    </source>
</evidence>
<feature type="domain" description="Protein kinase" evidence="26">
    <location>
        <begin position="1204"/>
        <end position="1479"/>
    </location>
</feature>
<dbReference type="InterPro" id="IPR000477">
    <property type="entry name" value="RT_dom"/>
</dbReference>
<dbReference type="PANTHER" id="PTHR48006">
    <property type="entry name" value="LEUCINE-RICH REPEAT-CONTAINING PROTEIN DDB_G0281931-RELATED"/>
    <property type="match status" value="1"/>
</dbReference>
<dbReference type="PROSITE" id="PS50994">
    <property type="entry name" value="INTEGRASE"/>
    <property type="match status" value="1"/>
</dbReference>
<evidence type="ECO:0000256" key="15">
    <source>
        <dbReference type="ARBA" id="ARBA00022777"/>
    </source>
</evidence>
<reference evidence="29 30" key="2">
    <citation type="journal article" date="2017" name="Genome Biol.">
        <title>New reference genome sequences of hot pepper reveal the massive evolution of plant disease-resistance genes by retroduplication.</title>
        <authorList>
            <person name="Kim S."/>
            <person name="Park J."/>
            <person name="Yeom S.I."/>
            <person name="Kim Y.M."/>
            <person name="Seo E."/>
            <person name="Kim K.T."/>
            <person name="Kim M.S."/>
            <person name="Lee J.M."/>
            <person name="Cheong K."/>
            <person name="Shin H.S."/>
            <person name="Kim S.B."/>
            <person name="Han K."/>
            <person name="Lee J."/>
            <person name="Park M."/>
            <person name="Lee H.A."/>
            <person name="Lee H.Y."/>
            <person name="Lee Y."/>
            <person name="Oh S."/>
            <person name="Lee J.H."/>
            <person name="Choi E."/>
            <person name="Choi E."/>
            <person name="Lee S.E."/>
            <person name="Jeon J."/>
            <person name="Kim H."/>
            <person name="Choi G."/>
            <person name="Song H."/>
            <person name="Lee J."/>
            <person name="Lee S.C."/>
            <person name="Kwon J.K."/>
            <person name="Lee H.Y."/>
            <person name="Koo N."/>
            <person name="Hong Y."/>
            <person name="Kim R.W."/>
            <person name="Kang W.H."/>
            <person name="Huh J.H."/>
            <person name="Kang B.C."/>
            <person name="Yang T.J."/>
            <person name="Lee Y.H."/>
            <person name="Bennetzen J.L."/>
            <person name="Choi D."/>
        </authorList>
    </citation>
    <scope>NUCLEOTIDE SEQUENCE [LARGE SCALE GENOMIC DNA]</scope>
    <source>
        <strain evidence="30">cv. CM334</strain>
    </source>
</reference>
<dbReference type="CDD" id="cd01647">
    <property type="entry name" value="RT_LTR"/>
    <property type="match status" value="1"/>
</dbReference>
<evidence type="ECO:0000256" key="7">
    <source>
        <dbReference type="ARBA" id="ARBA00022679"/>
    </source>
</evidence>
<protein>
    <recommendedName>
        <fullName evidence="2">non-specific serine/threonine protein kinase</fullName>
        <ecNumber evidence="2">2.7.11.1</ecNumber>
    </recommendedName>
</protein>
<evidence type="ECO:0000256" key="24">
    <source>
        <dbReference type="ARBA" id="ARBA00048679"/>
    </source>
</evidence>
<dbReference type="InterPro" id="IPR008271">
    <property type="entry name" value="Ser/Thr_kinase_AS"/>
</dbReference>
<keyword evidence="6" id="KW-0645">Protease</keyword>
<comment type="subcellular location">
    <subcellularLocation>
        <location evidence="1">Membrane</location>
        <topology evidence="1">Single-pass type I membrane protein</topology>
    </subcellularLocation>
</comment>
<keyword evidence="30" id="KW-1185">Reference proteome</keyword>
<dbReference type="GO" id="GO:0003964">
    <property type="term" value="F:RNA-directed DNA polymerase activity"/>
    <property type="evidence" value="ECO:0007669"/>
    <property type="project" value="UniProtKB-KW"/>
</dbReference>
<reference evidence="29 30" key="1">
    <citation type="journal article" date="2014" name="Nat. Genet.">
        <title>Genome sequence of the hot pepper provides insights into the evolution of pungency in Capsicum species.</title>
        <authorList>
            <person name="Kim S."/>
            <person name="Park M."/>
            <person name="Yeom S.I."/>
            <person name="Kim Y.M."/>
            <person name="Lee J.M."/>
            <person name="Lee H.A."/>
            <person name="Seo E."/>
            <person name="Choi J."/>
            <person name="Cheong K."/>
            <person name="Kim K.T."/>
            <person name="Jung K."/>
            <person name="Lee G.W."/>
            <person name="Oh S.K."/>
            <person name="Bae C."/>
            <person name="Kim S.B."/>
            <person name="Lee H.Y."/>
            <person name="Kim S.Y."/>
            <person name="Kim M.S."/>
            <person name="Kang B.C."/>
            <person name="Jo Y.D."/>
            <person name="Yang H.B."/>
            <person name="Jeong H.J."/>
            <person name="Kang W.H."/>
            <person name="Kwon J.K."/>
            <person name="Shin C."/>
            <person name="Lim J.Y."/>
            <person name="Park J.H."/>
            <person name="Huh J.H."/>
            <person name="Kim J.S."/>
            <person name="Kim B.D."/>
            <person name="Cohen O."/>
            <person name="Paran I."/>
            <person name="Suh M.C."/>
            <person name="Lee S.B."/>
            <person name="Kim Y.K."/>
            <person name="Shin Y."/>
            <person name="Noh S.J."/>
            <person name="Park J."/>
            <person name="Seo Y.S."/>
            <person name="Kwon S.Y."/>
            <person name="Kim H.A."/>
            <person name="Park J.M."/>
            <person name="Kim H.J."/>
            <person name="Choi S.B."/>
            <person name="Bosland P.W."/>
            <person name="Reeves G."/>
            <person name="Jo S.H."/>
            <person name="Lee B.W."/>
            <person name="Cho H.T."/>
            <person name="Choi H.S."/>
            <person name="Lee M.S."/>
            <person name="Yu Y."/>
            <person name="Do Choi Y."/>
            <person name="Park B.S."/>
            <person name="van Deynze A."/>
            <person name="Ashrafi H."/>
            <person name="Hill T."/>
            <person name="Kim W.T."/>
            <person name="Pai H.S."/>
            <person name="Ahn H.K."/>
            <person name="Yeam I."/>
            <person name="Giovannoni J.J."/>
            <person name="Rose J.K."/>
            <person name="Sorensen I."/>
            <person name="Lee S.J."/>
            <person name="Kim R.W."/>
            <person name="Choi I.Y."/>
            <person name="Choi B.S."/>
            <person name="Lim J.S."/>
            <person name="Lee Y.H."/>
            <person name="Choi D."/>
        </authorList>
    </citation>
    <scope>NUCLEOTIDE SEQUENCE [LARGE SCALE GENOMIC DNA]</scope>
    <source>
        <strain evidence="30">cv. CM334</strain>
    </source>
</reference>
<keyword evidence="14" id="KW-0255">Endonuclease</keyword>
<dbReference type="InterPro" id="IPR036397">
    <property type="entry name" value="RNaseH_sf"/>
</dbReference>
<evidence type="ECO:0000256" key="5">
    <source>
        <dbReference type="ARBA" id="ARBA00022614"/>
    </source>
</evidence>
<dbReference type="Pfam" id="PF00560">
    <property type="entry name" value="LRR_1"/>
    <property type="match status" value="3"/>
</dbReference>
<dbReference type="SUPFAM" id="SSF52058">
    <property type="entry name" value="L domain-like"/>
    <property type="match status" value="1"/>
</dbReference>
<evidence type="ECO:0000256" key="12">
    <source>
        <dbReference type="ARBA" id="ARBA00022737"/>
    </source>
</evidence>
<dbReference type="GO" id="GO:0004674">
    <property type="term" value="F:protein serine/threonine kinase activity"/>
    <property type="evidence" value="ECO:0007669"/>
    <property type="project" value="UniProtKB-KW"/>
</dbReference>
<dbReference type="PROSITE" id="PS50878">
    <property type="entry name" value="RT_POL"/>
    <property type="match status" value="1"/>
</dbReference>
<keyword evidence="13" id="KW-0547">Nucleotide-binding</keyword>
<evidence type="ECO:0000256" key="13">
    <source>
        <dbReference type="ARBA" id="ARBA00022741"/>
    </source>
</evidence>
<dbReference type="InterPro" id="IPR012337">
    <property type="entry name" value="RNaseH-like_sf"/>
</dbReference>
<dbReference type="GO" id="GO:0004519">
    <property type="term" value="F:endonuclease activity"/>
    <property type="evidence" value="ECO:0007669"/>
    <property type="project" value="UniProtKB-KW"/>
</dbReference>
<keyword evidence="8 25" id="KW-0812">Transmembrane</keyword>
<keyword evidence="9" id="KW-0548">Nucleotidyltransferase</keyword>
<evidence type="ECO:0000256" key="11">
    <source>
        <dbReference type="ARBA" id="ARBA00022729"/>
    </source>
</evidence>
<keyword evidence="17" id="KW-0067">ATP-binding</keyword>
<keyword evidence="4" id="KW-0597">Phosphoprotein</keyword>
<dbReference type="InterPro" id="IPR043128">
    <property type="entry name" value="Rev_trsase/Diguanyl_cyclase"/>
</dbReference>
<comment type="catalytic activity">
    <reaction evidence="24">
        <text>L-seryl-[protein] + ATP = O-phospho-L-seryl-[protein] + ADP + H(+)</text>
        <dbReference type="Rhea" id="RHEA:17989"/>
        <dbReference type="Rhea" id="RHEA-COMP:9863"/>
        <dbReference type="Rhea" id="RHEA-COMP:11604"/>
        <dbReference type="ChEBI" id="CHEBI:15378"/>
        <dbReference type="ChEBI" id="CHEBI:29999"/>
        <dbReference type="ChEBI" id="CHEBI:30616"/>
        <dbReference type="ChEBI" id="CHEBI:83421"/>
        <dbReference type="ChEBI" id="CHEBI:456216"/>
        <dbReference type="EC" id="2.7.11.1"/>
    </reaction>
</comment>
<evidence type="ECO:0000256" key="1">
    <source>
        <dbReference type="ARBA" id="ARBA00004479"/>
    </source>
</evidence>
<evidence type="ECO:0000256" key="10">
    <source>
        <dbReference type="ARBA" id="ARBA00022722"/>
    </source>
</evidence>
<dbReference type="FunFam" id="3.30.70.270:FF:000020">
    <property type="entry name" value="Transposon Tf2-6 polyprotein-like Protein"/>
    <property type="match status" value="1"/>
</dbReference>
<dbReference type="GO" id="GO:0003676">
    <property type="term" value="F:nucleic acid binding"/>
    <property type="evidence" value="ECO:0007669"/>
    <property type="project" value="InterPro"/>
</dbReference>
<dbReference type="GO" id="GO:0004672">
    <property type="term" value="F:protein kinase activity"/>
    <property type="evidence" value="ECO:0000318"/>
    <property type="project" value="GO_Central"/>
</dbReference>
<dbReference type="GO" id="GO:0006508">
    <property type="term" value="P:proteolysis"/>
    <property type="evidence" value="ECO:0007669"/>
    <property type="project" value="UniProtKB-KW"/>
</dbReference>
<keyword evidence="12" id="KW-0677">Repeat</keyword>
<dbReference type="STRING" id="4072.A0A2G2Z697"/>
<feature type="transmembrane region" description="Helical" evidence="25">
    <location>
        <begin position="1145"/>
        <end position="1168"/>
    </location>
</feature>
<dbReference type="InterPro" id="IPR000719">
    <property type="entry name" value="Prot_kinase_dom"/>
</dbReference>
<keyword evidence="19 25" id="KW-1133">Transmembrane helix</keyword>
<dbReference type="Gene3D" id="3.30.200.20">
    <property type="entry name" value="Phosphorylase Kinase, domain 1"/>
    <property type="match status" value="1"/>
</dbReference>
<dbReference type="SUPFAM" id="SSF56112">
    <property type="entry name" value="Protein kinase-like (PK-like)"/>
    <property type="match status" value="1"/>
</dbReference>
<keyword evidence="16" id="KW-0378">Hydrolase</keyword>
<dbReference type="Gramene" id="PHT77527">
    <property type="protein sequence ID" value="PHT77527"/>
    <property type="gene ID" value="T459_21049"/>
</dbReference>
<dbReference type="FunFam" id="3.80.10.10:FF:000298">
    <property type="entry name" value="Putative LRR receptor-like serine/threonine-protein kinase"/>
    <property type="match status" value="1"/>
</dbReference>
<dbReference type="FunFam" id="3.30.200.20:FF:000140">
    <property type="entry name" value="Leucine-rich repeat receptor-like protein kinase"/>
    <property type="match status" value="1"/>
</dbReference>
<evidence type="ECO:0000256" key="18">
    <source>
        <dbReference type="ARBA" id="ARBA00022918"/>
    </source>
</evidence>
<evidence type="ECO:0000313" key="29">
    <source>
        <dbReference type="EMBL" id="PHT77527.1"/>
    </source>
</evidence>